<proteinExistence type="predicted"/>
<dbReference type="AlphaFoldDB" id="A0AAU7DZM8"/>
<keyword evidence="1" id="KW-0472">Membrane</keyword>
<evidence type="ECO:0000256" key="1">
    <source>
        <dbReference type="SAM" id="Phobius"/>
    </source>
</evidence>
<accession>A0AAU7DZM8</accession>
<protein>
    <submittedName>
        <fullName evidence="2">Uncharacterized protein</fullName>
    </submittedName>
</protein>
<gene>
    <name evidence="2" type="ORF">V5R04_05710</name>
</gene>
<feature type="transmembrane region" description="Helical" evidence="1">
    <location>
        <begin position="79"/>
        <end position="100"/>
    </location>
</feature>
<evidence type="ECO:0000313" key="2">
    <source>
        <dbReference type="EMBL" id="XBH22716.1"/>
    </source>
</evidence>
<reference evidence="2" key="1">
    <citation type="submission" date="2024-02" db="EMBL/GenBank/DDBJ databases">
        <title>Tomenella chthoni gen. nov. sp. nov., a member of the family Jonesiaceae isolated from bat guano.</title>
        <authorList>
            <person name="Miller S.L."/>
            <person name="King J."/>
            <person name="Sankaranarayanan K."/>
            <person name="Lawson P.A."/>
        </authorList>
    </citation>
    <scope>NUCLEOTIDE SEQUENCE</scope>
    <source>
        <strain evidence="2">BS-20</strain>
    </source>
</reference>
<feature type="transmembrane region" description="Helical" evidence="1">
    <location>
        <begin position="112"/>
        <end position="130"/>
    </location>
</feature>
<dbReference type="EMBL" id="CP146203">
    <property type="protein sequence ID" value="XBH22716.1"/>
    <property type="molecule type" value="Genomic_DNA"/>
</dbReference>
<sequence length="135" mass="14834">MTPDHLSDGKVDIAEAPVASARQAQSVGIRVFAVVWSLLGAAVSVLPSMLVAFGAWEWSNRMICTDETGWGSGCYENQLALSIAMFLIAFLPFFLPVLIIAMRGKRRRLTNWLPLGLLCLVPIMTGYLYVAENLM</sequence>
<keyword evidence="1" id="KW-0812">Transmembrane</keyword>
<keyword evidence="1" id="KW-1133">Transmembrane helix</keyword>
<feature type="transmembrane region" description="Helical" evidence="1">
    <location>
        <begin position="31"/>
        <end position="56"/>
    </location>
</feature>
<organism evidence="2">
    <name type="scientific">Jonesiaceae bacterium BS-20</name>
    <dbReference type="NCBI Taxonomy" id="3120821"/>
    <lineage>
        <taxon>Bacteria</taxon>
        <taxon>Bacillati</taxon>
        <taxon>Actinomycetota</taxon>
        <taxon>Actinomycetes</taxon>
        <taxon>Micrococcales</taxon>
        <taxon>Jonesiaceae</taxon>
    </lineage>
</organism>
<name>A0AAU7DZM8_9MICO</name>